<evidence type="ECO:0000256" key="3">
    <source>
        <dbReference type="ARBA" id="ARBA00023157"/>
    </source>
</evidence>
<feature type="region of interest" description="Disordered" evidence="4">
    <location>
        <begin position="178"/>
        <end position="202"/>
    </location>
</feature>
<feature type="domain" description="Kazal-like" evidence="6">
    <location>
        <begin position="268"/>
        <end position="324"/>
    </location>
</feature>
<dbReference type="OrthoDB" id="126772at2759"/>
<dbReference type="Pfam" id="PF07648">
    <property type="entry name" value="Kazal_2"/>
    <property type="match status" value="2"/>
</dbReference>
<feature type="domain" description="Kazal-like" evidence="6">
    <location>
        <begin position="337"/>
        <end position="393"/>
    </location>
</feature>
<gene>
    <name evidence="7" type="primary">DPGN_1</name>
    <name evidence="7" type="ORF">GWK47_041632</name>
</gene>
<feature type="domain" description="Kazal-like" evidence="6">
    <location>
        <begin position="403"/>
        <end position="459"/>
    </location>
</feature>
<evidence type="ECO:0000313" key="8">
    <source>
        <dbReference type="Proteomes" id="UP000770661"/>
    </source>
</evidence>
<evidence type="ECO:0000256" key="1">
    <source>
        <dbReference type="ARBA" id="ARBA00022690"/>
    </source>
</evidence>
<keyword evidence="8" id="KW-1185">Reference proteome</keyword>
<evidence type="ECO:0000313" key="7">
    <source>
        <dbReference type="EMBL" id="KAG0723955.1"/>
    </source>
</evidence>
<feature type="domain" description="Kazal-like" evidence="6">
    <location>
        <begin position="124"/>
        <end position="176"/>
    </location>
</feature>
<dbReference type="CDD" id="cd00104">
    <property type="entry name" value="KAZAL_FS"/>
    <property type="match status" value="6"/>
</dbReference>
<dbReference type="Pfam" id="PF00050">
    <property type="entry name" value="Kazal_1"/>
    <property type="match status" value="4"/>
</dbReference>
<proteinExistence type="predicted"/>
<dbReference type="InterPro" id="IPR002350">
    <property type="entry name" value="Kazal_dom"/>
</dbReference>
<evidence type="ECO:0000256" key="2">
    <source>
        <dbReference type="ARBA" id="ARBA00022900"/>
    </source>
</evidence>
<dbReference type="SMART" id="SM00280">
    <property type="entry name" value="KAZAL"/>
    <property type="match status" value="6"/>
</dbReference>
<evidence type="ECO:0000256" key="5">
    <source>
        <dbReference type="SAM" id="SignalP"/>
    </source>
</evidence>
<evidence type="ECO:0000256" key="4">
    <source>
        <dbReference type="SAM" id="MobiDB-lite"/>
    </source>
</evidence>
<dbReference type="SUPFAM" id="SSF100895">
    <property type="entry name" value="Kazal-type serine protease inhibitors"/>
    <property type="match status" value="6"/>
</dbReference>
<organism evidence="7 8">
    <name type="scientific">Chionoecetes opilio</name>
    <name type="common">Atlantic snow crab</name>
    <name type="synonym">Cancer opilio</name>
    <dbReference type="NCBI Taxonomy" id="41210"/>
    <lineage>
        <taxon>Eukaryota</taxon>
        <taxon>Metazoa</taxon>
        <taxon>Ecdysozoa</taxon>
        <taxon>Arthropoda</taxon>
        <taxon>Crustacea</taxon>
        <taxon>Multicrustacea</taxon>
        <taxon>Malacostraca</taxon>
        <taxon>Eumalacostraca</taxon>
        <taxon>Eucarida</taxon>
        <taxon>Decapoda</taxon>
        <taxon>Pleocyemata</taxon>
        <taxon>Brachyura</taxon>
        <taxon>Eubrachyura</taxon>
        <taxon>Majoidea</taxon>
        <taxon>Majidae</taxon>
        <taxon>Chionoecetes</taxon>
    </lineage>
</organism>
<accession>A0A8J4Y9R9</accession>
<dbReference type="GO" id="GO:0005576">
    <property type="term" value="C:extracellular region"/>
    <property type="evidence" value="ECO:0007669"/>
    <property type="project" value="TreeGrafter"/>
</dbReference>
<feature type="signal peptide" evidence="5">
    <location>
        <begin position="1"/>
        <end position="24"/>
    </location>
</feature>
<dbReference type="EMBL" id="JACEEZ010007575">
    <property type="protein sequence ID" value="KAG0723955.1"/>
    <property type="molecule type" value="Genomic_DNA"/>
</dbReference>
<evidence type="ECO:0000259" key="6">
    <source>
        <dbReference type="PROSITE" id="PS51465"/>
    </source>
</evidence>
<keyword evidence="3" id="KW-1015">Disulfide bond</keyword>
<keyword evidence="2" id="KW-0722">Serine protease inhibitor</keyword>
<keyword evidence="5" id="KW-0732">Signal</keyword>
<dbReference type="PROSITE" id="PS51465">
    <property type="entry name" value="KAZAL_2"/>
    <property type="match status" value="6"/>
</dbReference>
<name>A0A8J4Y9R9_CHIOP</name>
<feature type="chain" id="PRO_5035144909" evidence="5">
    <location>
        <begin position="25"/>
        <end position="497"/>
    </location>
</feature>
<protein>
    <submittedName>
        <fullName evidence="7">Serine protease inhibitor dipetalogastin</fullName>
    </submittedName>
</protein>
<dbReference type="AlphaFoldDB" id="A0A8J4Y9R9"/>
<dbReference type="InterPro" id="IPR036058">
    <property type="entry name" value="Kazal_dom_sf"/>
</dbReference>
<feature type="domain" description="Kazal-like" evidence="6">
    <location>
        <begin position="53"/>
        <end position="105"/>
    </location>
</feature>
<reference evidence="7" key="1">
    <citation type="submission" date="2020-07" db="EMBL/GenBank/DDBJ databases">
        <title>The High-quality genome of the commercially important snow crab, Chionoecetes opilio.</title>
        <authorList>
            <person name="Jeong J.-H."/>
            <person name="Ryu S."/>
        </authorList>
    </citation>
    <scope>NUCLEOTIDE SEQUENCE</scope>
    <source>
        <strain evidence="7">MADBK_172401_WGS</strain>
        <tissue evidence="7">Digestive gland</tissue>
    </source>
</reference>
<dbReference type="GO" id="GO:0030154">
    <property type="term" value="P:cell differentiation"/>
    <property type="evidence" value="ECO:0007669"/>
    <property type="project" value="TreeGrafter"/>
</dbReference>
<dbReference type="PANTHER" id="PTHR10913:SF45">
    <property type="entry name" value="FOLLISTATIN, ISOFORM A-RELATED"/>
    <property type="match status" value="1"/>
</dbReference>
<dbReference type="Proteomes" id="UP000770661">
    <property type="component" value="Unassembled WGS sequence"/>
</dbReference>
<dbReference type="PANTHER" id="PTHR10913">
    <property type="entry name" value="FOLLISTATIN-RELATED"/>
    <property type="match status" value="1"/>
</dbReference>
<sequence>MRGSKVVAAVVMVVVGLFTFPAHGGITHRVARQTTAQQETNTVNGGADGGAAGGGGGTCPEFCTFDYTPVCGSDGVTYTNPCSLTLVTCSENPNLTTNYVGACFEDPFLSPAPAREVTADGAGGTVGPSCQEECPSIFAPVCGSDGVTYSSDCQLRFASCLTGDTITVAAQGPCDAPSQASDGGFAQDEQSRAEEVVTQRPPSVTPSCSQQCTRIFFPVCGSDGNTYNSVCLLEVADCESRAAGGPSIIVVSEGACGATIGATPVPPTPEAATCSKQCTRIFLPVCGSNGVTYNSVCLLEIADCESRAAGGAVISLASEGPCGQTVQDNTVAGSGAQAEASSCPQECTRILLPVCGSDGLNYNNLCLLQVADCESRRSGGAGVSITSEGACGPPTEGTPVPVTPDAATCSKQCTRIFLPVCGSDGVTCNSVCLLEIADCESRSAGDPGISLASEAACDEYLTQEYVCTIVRASLWTPRVEAQALIRPSVFNRILDAS</sequence>
<dbReference type="Gene3D" id="3.30.60.30">
    <property type="match status" value="6"/>
</dbReference>
<dbReference type="InterPro" id="IPR050653">
    <property type="entry name" value="Prot_Inhib_GrowthFact_Antg"/>
</dbReference>
<comment type="caution">
    <text evidence="7">The sequence shown here is derived from an EMBL/GenBank/DDBJ whole genome shotgun (WGS) entry which is preliminary data.</text>
</comment>
<keyword evidence="1" id="KW-0646">Protease inhibitor</keyword>
<feature type="domain" description="Kazal-like" evidence="6">
    <location>
        <begin position="202"/>
        <end position="258"/>
    </location>
</feature>